<gene>
    <name evidence="9" type="ORF">FQP86_11015</name>
</gene>
<dbReference type="Pfam" id="PF25963">
    <property type="entry name" value="Beta-barrel_AAEA"/>
    <property type="match status" value="1"/>
</dbReference>
<dbReference type="OrthoDB" id="9811754at2"/>
<dbReference type="InterPro" id="IPR058634">
    <property type="entry name" value="AaeA-lik-b-barrel"/>
</dbReference>
<evidence type="ECO:0000256" key="3">
    <source>
        <dbReference type="ARBA" id="ARBA00022989"/>
    </source>
</evidence>
<sequence length="314" mass="34286">MSKSLQKVVKWIITLCLVATAVWCALWLWKTYMYSPWTRDARVRAEVITLSPDVSGWVRELNVADTTQVHEGDVILQIDRARYSAALDKAKASLASTKATLRLKEHEASRRGRLNSNAISEEARDTARLEAEVARADVQQAEAAVESAQLDLDRTQLTAPADGSILNMHLSQGNYVTAGTSVMALIKNDSFYLSAYFQETKLQHVRHGDSVQITLMSGNESFKGHVVGIGQGIADSNTTINAQQLPQVSPTFSWVRLAQRIPVRVEFDDIKAVRASGINLASGMTATVRLLRDVSDTTAKEDSALSAADASGTP</sequence>
<protein>
    <submittedName>
        <fullName evidence="9">HlyD family secretion protein</fullName>
    </submittedName>
</protein>
<feature type="domain" description="p-hydroxybenzoic acid efflux pump subunit AaeA alpha-helical hairpin" evidence="7">
    <location>
        <begin position="81"/>
        <end position="153"/>
    </location>
</feature>
<evidence type="ECO:0000256" key="5">
    <source>
        <dbReference type="SAM" id="Coils"/>
    </source>
</evidence>
<reference evidence="9 10" key="1">
    <citation type="submission" date="2019-07" db="EMBL/GenBank/DDBJ databases">
        <title>Diversity of Bacteria from Kongsfjorden, Arctic.</title>
        <authorList>
            <person name="Yu Y."/>
        </authorList>
    </citation>
    <scope>NUCLEOTIDE SEQUENCE [LARGE SCALE GENOMIC DNA]</scope>
    <source>
        <strain evidence="9 10">SM1923</strain>
    </source>
</reference>
<dbReference type="RefSeq" id="WP_144727655.1">
    <property type="nucleotide sequence ID" value="NZ_CAWOWR010000127.1"/>
</dbReference>
<comment type="similarity">
    <text evidence="1">Belongs to the membrane fusion protein (MFP) (TC 8.A.1) family.</text>
</comment>
<dbReference type="GO" id="GO:0022857">
    <property type="term" value="F:transmembrane transporter activity"/>
    <property type="evidence" value="ECO:0007669"/>
    <property type="project" value="InterPro"/>
</dbReference>
<comment type="caution">
    <text evidence="9">The sequence shown here is derived from an EMBL/GenBank/DDBJ whole genome shotgun (WGS) entry which is preliminary data.</text>
</comment>
<accession>A0A558HKN9</accession>
<evidence type="ECO:0000256" key="1">
    <source>
        <dbReference type="ARBA" id="ARBA00009477"/>
    </source>
</evidence>
<feature type="transmembrane region" description="Helical" evidence="6">
    <location>
        <begin position="12"/>
        <end position="29"/>
    </location>
</feature>
<dbReference type="SUPFAM" id="SSF111369">
    <property type="entry name" value="HlyD-like secretion proteins"/>
    <property type="match status" value="1"/>
</dbReference>
<dbReference type="AlphaFoldDB" id="A0A558HKN9"/>
<evidence type="ECO:0000256" key="4">
    <source>
        <dbReference type="ARBA" id="ARBA00023136"/>
    </source>
</evidence>
<evidence type="ECO:0000259" key="8">
    <source>
        <dbReference type="Pfam" id="PF25963"/>
    </source>
</evidence>
<dbReference type="Pfam" id="PF25878">
    <property type="entry name" value="HH_AAEA_pHBA"/>
    <property type="match status" value="1"/>
</dbReference>
<dbReference type="Gene3D" id="1.10.287.470">
    <property type="entry name" value="Helix hairpin bin"/>
    <property type="match status" value="1"/>
</dbReference>
<keyword evidence="10" id="KW-1185">Reference proteome</keyword>
<keyword evidence="4 6" id="KW-0472">Membrane</keyword>
<keyword evidence="5" id="KW-0175">Coiled coil</keyword>
<evidence type="ECO:0000313" key="9">
    <source>
        <dbReference type="EMBL" id="TVU69631.1"/>
    </source>
</evidence>
<dbReference type="InterPro" id="IPR058632">
    <property type="entry name" value="HH_AaeA"/>
</dbReference>
<feature type="coiled-coil region" evidence="5">
    <location>
        <begin position="124"/>
        <end position="158"/>
    </location>
</feature>
<dbReference type="PANTHER" id="PTHR30367">
    <property type="entry name" value="P-HYDROXYBENZOIC ACID EFFLUX PUMP SUBUNIT AAEA-RELATED"/>
    <property type="match status" value="1"/>
</dbReference>
<evidence type="ECO:0000313" key="10">
    <source>
        <dbReference type="Proteomes" id="UP000319941"/>
    </source>
</evidence>
<dbReference type="Proteomes" id="UP000319941">
    <property type="component" value="Unassembled WGS sequence"/>
</dbReference>
<dbReference type="InterPro" id="IPR050393">
    <property type="entry name" value="MFP_Efflux_Pump"/>
</dbReference>
<dbReference type="GO" id="GO:0016020">
    <property type="term" value="C:membrane"/>
    <property type="evidence" value="ECO:0007669"/>
    <property type="project" value="InterPro"/>
</dbReference>
<evidence type="ECO:0000256" key="6">
    <source>
        <dbReference type="SAM" id="Phobius"/>
    </source>
</evidence>
<evidence type="ECO:0000259" key="7">
    <source>
        <dbReference type="Pfam" id="PF25878"/>
    </source>
</evidence>
<dbReference type="Gene3D" id="2.40.30.170">
    <property type="match status" value="1"/>
</dbReference>
<dbReference type="STRING" id="553385.GCA_000591415_02191"/>
<dbReference type="EMBL" id="VNFH01000007">
    <property type="protein sequence ID" value="TVU69631.1"/>
    <property type="molecule type" value="Genomic_DNA"/>
</dbReference>
<feature type="domain" description="p-hydroxybenzoic acid efflux pump subunit AaeA-like beta-barrel" evidence="8">
    <location>
        <begin position="190"/>
        <end position="289"/>
    </location>
</feature>
<dbReference type="NCBIfam" id="TIGR01730">
    <property type="entry name" value="RND_mfp"/>
    <property type="match status" value="1"/>
</dbReference>
<name>A0A558HKN9_9GAMM</name>
<organism evidence="9 10">
    <name type="scientific">Cobetia crustatorum</name>
    <dbReference type="NCBI Taxonomy" id="553385"/>
    <lineage>
        <taxon>Bacteria</taxon>
        <taxon>Pseudomonadati</taxon>
        <taxon>Pseudomonadota</taxon>
        <taxon>Gammaproteobacteria</taxon>
        <taxon>Oceanospirillales</taxon>
        <taxon>Halomonadaceae</taxon>
        <taxon>Cobetia</taxon>
    </lineage>
</organism>
<proteinExistence type="inferred from homology"/>
<dbReference type="InterPro" id="IPR006143">
    <property type="entry name" value="RND_pump_MFP"/>
</dbReference>
<dbReference type="PANTHER" id="PTHR30367:SF12">
    <property type="entry name" value="P-HYDROXYBENZOIC ACID EFFLUX PUMP SUBUNIT AAEA"/>
    <property type="match status" value="1"/>
</dbReference>
<keyword evidence="2 6" id="KW-0812">Transmembrane</keyword>
<keyword evidence="3 6" id="KW-1133">Transmembrane helix</keyword>
<evidence type="ECO:0000256" key="2">
    <source>
        <dbReference type="ARBA" id="ARBA00022692"/>
    </source>
</evidence>